<keyword evidence="3" id="KW-1185">Reference proteome</keyword>
<gene>
    <name evidence="2" type="ORF">GOMPHAMPRED_000298</name>
</gene>
<evidence type="ECO:0000256" key="1">
    <source>
        <dbReference type="SAM" id="MobiDB-lite"/>
    </source>
</evidence>
<sequence length="154" mass="17186">MCIKTRFQCMNPDCLHRDTRYNECMTSTTCTTSIEIVERADGCCKCIYKDEQGPCVHRARQLHSGEVSRLQTTSHLAQSAGGDVDVFYSSGEESGCEGGEDAVRSIEQDHREEEEEAPAKEVVAEEADGHKDDQNSRGPGSYEPEPMLFEMEEV</sequence>
<accession>A0A8H3EGD9</accession>
<dbReference type="Proteomes" id="UP000664169">
    <property type="component" value="Unassembled WGS sequence"/>
</dbReference>
<evidence type="ECO:0000313" key="3">
    <source>
        <dbReference type="Proteomes" id="UP000664169"/>
    </source>
</evidence>
<evidence type="ECO:0000313" key="2">
    <source>
        <dbReference type="EMBL" id="CAF9903482.1"/>
    </source>
</evidence>
<organism evidence="2 3">
    <name type="scientific">Gomphillus americanus</name>
    <dbReference type="NCBI Taxonomy" id="1940652"/>
    <lineage>
        <taxon>Eukaryota</taxon>
        <taxon>Fungi</taxon>
        <taxon>Dikarya</taxon>
        <taxon>Ascomycota</taxon>
        <taxon>Pezizomycotina</taxon>
        <taxon>Lecanoromycetes</taxon>
        <taxon>OSLEUM clade</taxon>
        <taxon>Ostropomycetidae</taxon>
        <taxon>Ostropales</taxon>
        <taxon>Graphidaceae</taxon>
        <taxon>Gomphilloideae</taxon>
        <taxon>Gomphillus</taxon>
    </lineage>
</organism>
<feature type="compositionally biased region" description="Basic and acidic residues" evidence="1">
    <location>
        <begin position="101"/>
        <end position="135"/>
    </location>
</feature>
<feature type="region of interest" description="Disordered" evidence="1">
    <location>
        <begin position="89"/>
        <end position="154"/>
    </location>
</feature>
<dbReference type="EMBL" id="CAJPDQ010000001">
    <property type="protein sequence ID" value="CAF9903482.1"/>
    <property type="molecule type" value="Genomic_DNA"/>
</dbReference>
<reference evidence="2" key="1">
    <citation type="submission" date="2021-03" db="EMBL/GenBank/DDBJ databases">
        <authorList>
            <person name="Tagirdzhanova G."/>
        </authorList>
    </citation>
    <scope>NUCLEOTIDE SEQUENCE</scope>
</reference>
<dbReference type="AlphaFoldDB" id="A0A8H3EGD9"/>
<name>A0A8H3EGD9_9LECA</name>
<comment type="caution">
    <text evidence="2">The sequence shown here is derived from an EMBL/GenBank/DDBJ whole genome shotgun (WGS) entry which is preliminary data.</text>
</comment>
<proteinExistence type="predicted"/>
<protein>
    <submittedName>
        <fullName evidence="2">Uncharacterized protein</fullName>
    </submittedName>
</protein>